<dbReference type="OrthoDB" id="8197271at2759"/>
<sequence length="694" mass="77735">MVPLHSNKMFRLISICIFSILVNLVIAKIPPSFSLWKEPAKNAVYSRSLGSPPVPGIDTINIPYVPKPLFFPKFVDPKVMIAQKTELLKNLFGGLGPVNYPITDPSDDSLTFEKTKPFLYATSNEIEPLGDTGKLENILENDKKEADNVKRGIFGSKFGSFGPVNSKFFRSSPKFLSGLSYSYPETEFNDFDSTNSLARHKRSIMSPMTNVPTDQGEFSPYPEVDPIFQYPEYYNYSAPQPYFPSVLGPFGSYPGYGPFYATPMIDPASMFTAKKTAFLNQFFKSLGPSAANPETDMPYNNPESFWSPSINAEVTTEIPVPKSTIVPPGFWAPSSIVPAPGEYTTKVSFFLDKLFKSIANKTAAKAAASSKISPSIMARSINDLLNDPSNRVARSIDDVQTLSIAKDAIVDSIIAELGSLKTDMLNNFDDFTIAQQLSTASIGKNSAKPFKTGFSGLYKSTSTDFSLPYKQKMMVLSKVFDSLTELHKNISSAVSDAIKSNMDEESDKSDKYSEQKSMFNETSADTVQNKVMKMNSPMAYQDPSLFYQAFSPSYQQPFPFYQPPTPVQPTEPFWMAFVKAKSTTPKPKKIKGTKREVESDFENYYPSEDYDNEDENKREEYKRAVKMSMRQGLPPGTVENIQAGGGSKSGHQGGGMNLFNRHNYEDNYPDWKKWSDWADNYHSSYRDHQHKHHH</sequence>
<dbReference type="Proteomes" id="UP000786811">
    <property type="component" value="Unassembled WGS sequence"/>
</dbReference>
<protein>
    <submittedName>
        <fullName evidence="2">Uncharacterized protein</fullName>
    </submittedName>
</protein>
<accession>A0A8J2HHR1</accession>
<evidence type="ECO:0000313" key="2">
    <source>
        <dbReference type="EMBL" id="CAG5090504.1"/>
    </source>
</evidence>
<gene>
    <name evidence="2" type="ORF">HICCMSTLAB_LOCUS5659</name>
</gene>
<comment type="caution">
    <text evidence="2">The sequence shown here is derived from an EMBL/GenBank/DDBJ whole genome shotgun (WGS) entry which is preliminary data.</text>
</comment>
<evidence type="ECO:0000256" key="1">
    <source>
        <dbReference type="SAM" id="MobiDB-lite"/>
    </source>
</evidence>
<feature type="region of interest" description="Disordered" evidence="1">
    <location>
        <begin position="500"/>
        <end position="520"/>
    </location>
</feature>
<dbReference type="AlphaFoldDB" id="A0A8J2HHR1"/>
<name>A0A8J2HHR1_COTCN</name>
<feature type="region of interest" description="Disordered" evidence="1">
    <location>
        <begin position="632"/>
        <end position="657"/>
    </location>
</feature>
<feature type="compositionally biased region" description="Gly residues" evidence="1">
    <location>
        <begin position="643"/>
        <end position="656"/>
    </location>
</feature>
<keyword evidence="3" id="KW-1185">Reference proteome</keyword>
<reference evidence="2" key="1">
    <citation type="submission" date="2021-04" db="EMBL/GenBank/DDBJ databases">
        <authorList>
            <person name="Chebbi M.A.C M."/>
        </authorList>
    </citation>
    <scope>NUCLEOTIDE SEQUENCE</scope>
</reference>
<proteinExistence type="predicted"/>
<evidence type="ECO:0000313" key="3">
    <source>
        <dbReference type="Proteomes" id="UP000786811"/>
    </source>
</evidence>
<organism evidence="2 3">
    <name type="scientific">Cotesia congregata</name>
    <name type="common">Parasitoid wasp</name>
    <name type="synonym">Apanteles congregatus</name>
    <dbReference type="NCBI Taxonomy" id="51543"/>
    <lineage>
        <taxon>Eukaryota</taxon>
        <taxon>Metazoa</taxon>
        <taxon>Ecdysozoa</taxon>
        <taxon>Arthropoda</taxon>
        <taxon>Hexapoda</taxon>
        <taxon>Insecta</taxon>
        <taxon>Pterygota</taxon>
        <taxon>Neoptera</taxon>
        <taxon>Endopterygota</taxon>
        <taxon>Hymenoptera</taxon>
        <taxon>Apocrita</taxon>
        <taxon>Ichneumonoidea</taxon>
        <taxon>Braconidae</taxon>
        <taxon>Microgastrinae</taxon>
        <taxon>Cotesia</taxon>
    </lineage>
</organism>
<dbReference type="EMBL" id="CAJNRD030001119">
    <property type="protein sequence ID" value="CAG5090504.1"/>
    <property type="molecule type" value="Genomic_DNA"/>
</dbReference>